<dbReference type="Proteomes" id="UP000033187">
    <property type="component" value="Chromosome 1"/>
</dbReference>
<evidence type="ECO:0000313" key="1">
    <source>
        <dbReference type="EMBL" id="CPR22533.1"/>
    </source>
</evidence>
<proteinExistence type="predicted"/>
<evidence type="ECO:0000313" key="2">
    <source>
        <dbReference type="Proteomes" id="UP000033187"/>
    </source>
</evidence>
<dbReference type="RefSeq" id="WP_046479548.1">
    <property type="nucleotide sequence ID" value="NZ_LN829118.1"/>
</dbReference>
<name>A0A0D6JKP2_9HYPH</name>
<dbReference type="AlphaFoldDB" id="A0A0D6JKP2"/>
<dbReference type="KEGG" id="fil:BN1229_v1_3979"/>
<sequence length="104" mass="11466">MRILMIGAAALMLISAFRLYAINYDTRDFAEQVQAQERCLEKIRQDIAILKADRALAARPEVIGPAARAMGLAPAREDQFTEPDVENHLAALPNETREAAGSSR</sequence>
<accession>A0A0D6JKP2</accession>
<dbReference type="EMBL" id="LN829119">
    <property type="protein sequence ID" value="CPR22533.1"/>
    <property type="molecule type" value="Genomic_DNA"/>
</dbReference>
<gene>
    <name evidence="1" type="ORF">YBN1229_v1_3966</name>
</gene>
<protein>
    <recommendedName>
        <fullName evidence="3">Cell division protein FtsL</fullName>
    </recommendedName>
</protein>
<reference evidence="2" key="1">
    <citation type="submission" date="2015-02" db="EMBL/GenBank/DDBJ databases">
        <authorList>
            <person name="Chooi Y.-H."/>
        </authorList>
    </citation>
    <scope>NUCLEOTIDE SEQUENCE [LARGE SCALE GENOMIC DNA]</scope>
    <source>
        <strain evidence="2">strain Y</strain>
    </source>
</reference>
<dbReference type="KEGG" id="fiy:BN1229_v1_3966"/>
<evidence type="ECO:0008006" key="3">
    <source>
        <dbReference type="Google" id="ProtNLM"/>
    </source>
</evidence>
<organism evidence="1 2">
    <name type="scientific">Candidatus Filomicrobium marinum</name>
    <dbReference type="NCBI Taxonomy" id="1608628"/>
    <lineage>
        <taxon>Bacteria</taxon>
        <taxon>Pseudomonadati</taxon>
        <taxon>Pseudomonadota</taxon>
        <taxon>Alphaproteobacteria</taxon>
        <taxon>Hyphomicrobiales</taxon>
        <taxon>Hyphomicrobiaceae</taxon>
        <taxon>Filomicrobium</taxon>
    </lineage>
</organism>
<keyword evidence="2" id="KW-1185">Reference proteome</keyword>